<feature type="compositionally biased region" description="Polar residues" evidence="1">
    <location>
        <begin position="1"/>
        <end position="30"/>
    </location>
</feature>
<evidence type="ECO:0000313" key="2">
    <source>
        <dbReference type="EMBL" id="CAD8075121.1"/>
    </source>
</evidence>
<evidence type="ECO:0000256" key="1">
    <source>
        <dbReference type="SAM" id="MobiDB-lite"/>
    </source>
</evidence>
<comment type="caution">
    <text evidence="2">The sequence shown here is derived from an EMBL/GenBank/DDBJ whole genome shotgun (WGS) entry which is preliminary data.</text>
</comment>
<dbReference type="AlphaFoldDB" id="A0A8S1MAJ2"/>
<accession>A0A8S1MAJ2</accession>
<feature type="region of interest" description="Disordered" evidence="1">
    <location>
        <begin position="1"/>
        <end position="33"/>
    </location>
</feature>
<evidence type="ECO:0000313" key="3">
    <source>
        <dbReference type="Proteomes" id="UP000688137"/>
    </source>
</evidence>
<reference evidence="2" key="1">
    <citation type="submission" date="2021-01" db="EMBL/GenBank/DDBJ databases">
        <authorList>
            <consortium name="Genoscope - CEA"/>
            <person name="William W."/>
        </authorList>
    </citation>
    <scope>NUCLEOTIDE SEQUENCE</scope>
</reference>
<gene>
    <name evidence="2" type="ORF">PPRIM_AZ9-3.1.T0540044</name>
</gene>
<protein>
    <submittedName>
        <fullName evidence="2">Uncharacterized protein</fullName>
    </submittedName>
</protein>
<dbReference type="OMA" id="NKQMIMK"/>
<dbReference type="Proteomes" id="UP000688137">
    <property type="component" value="Unassembled WGS sequence"/>
</dbReference>
<name>A0A8S1MAJ2_PARPR</name>
<sequence length="131" mass="15410">MRKSQKMPSQQQLKKIHTPTMTSQITQSPDLSPINKPLKQIIRKASMIELHRVENEDILIRPKRVIQNLKDTKQQLFSQQIPRNEKKQKPRVETSECQNRGLDFTFAQNFSNKQIIMKEFSSNGLTKKFFV</sequence>
<organism evidence="2 3">
    <name type="scientific">Paramecium primaurelia</name>
    <dbReference type="NCBI Taxonomy" id="5886"/>
    <lineage>
        <taxon>Eukaryota</taxon>
        <taxon>Sar</taxon>
        <taxon>Alveolata</taxon>
        <taxon>Ciliophora</taxon>
        <taxon>Intramacronucleata</taxon>
        <taxon>Oligohymenophorea</taxon>
        <taxon>Peniculida</taxon>
        <taxon>Parameciidae</taxon>
        <taxon>Paramecium</taxon>
    </lineage>
</organism>
<dbReference type="EMBL" id="CAJJDM010000054">
    <property type="protein sequence ID" value="CAD8075121.1"/>
    <property type="molecule type" value="Genomic_DNA"/>
</dbReference>
<keyword evidence="3" id="KW-1185">Reference proteome</keyword>
<proteinExistence type="predicted"/>